<dbReference type="CDD" id="cd00093">
    <property type="entry name" value="HTH_XRE"/>
    <property type="match status" value="1"/>
</dbReference>
<dbReference type="Gene3D" id="1.10.260.40">
    <property type="entry name" value="lambda repressor-like DNA-binding domains"/>
    <property type="match status" value="1"/>
</dbReference>
<dbReference type="AlphaFoldDB" id="A0A6J7EPF1"/>
<dbReference type="SUPFAM" id="SSF47413">
    <property type="entry name" value="lambda repressor-like DNA-binding domains"/>
    <property type="match status" value="1"/>
</dbReference>
<dbReference type="InterPro" id="IPR010982">
    <property type="entry name" value="Lambda_DNA-bd_dom_sf"/>
</dbReference>
<accession>A0A6J7EPF1</accession>
<dbReference type="EMBL" id="CAFBLP010000059">
    <property type="protein sequence ID" value="CAB4885432.1"/>
    <property type="molecule type" value="Genomic_DNA"/>
</dbReference>
<gene>
    <name evidence="2" type="ORF">UFOPK3376_02115</name>
</gene>
<evidence type="ECO:0000259" key="1">
    <source>
        <dbReference type="PROSITE" id="PS50943"/>
    </source>
</evidence>
<protein>
    <submittedName>
        <fullName evidence="2">Unannotated protein</fullName>
    </submittedName>
</protein>
<evidence type="ECO:0000313" key="2">
    <source>
        <dbReference type="EMBL" id="CAB4885432.1"/>
    </source>
</evidence>
<sequence>MQPNCVVSDHEMWCLHTICCAYTTSVPNRKVILSAFQERLGKVIHDSKMNRSQFAEAVGLDRSTLSQLLSSTNRRLPRIETLTAIAQAQQVSVDWLIGLSNTGPMQAELMNEQMSFEREAFAHNDEHLISWLREAVGYKIRYVPSTLPDLLKTEAVIRYEIGDRAVSSPEQKIETAAARLAWTRGPETDFECCNSIQSIEMFARGAGIWSKLEQSSRVAQLDHMIELCTELYPTLRWFLFDGRDRYASPVTIFGPLRAALYLGQMYLVLTSTEHVRTLTRLFDDLIRGAVVQPPDVPAFLKQQRVIAQRQRS</sequence>
<dbReference type="SMART" id="SM00530">
    <property type="entry name" value="HTH_XRE"/>
    <property type="match status" value="1"/>
</dbReference>
<proteinExistence type="predicted"/>
<name>A0A6J7EPF1_9ZZZZ</name>
<organism evidence="2">
    <name type="scientific">freshwater metagenome</name>
    <dbReference type="NCBI Taxonomy" id="449393"/>
    <lineage>
        <taxon>unclassified sequences</taxon>
        <taxon>metagenomes</taxon>
        <taxon>ecological metagenomes</taxon>
    </lineage>
</organism>
<dbReference type="Pfam" id="PF01381">
    <property type="entry name" value="HTH_3"/>
    <property type="match status" value="1"/>
</dbReference>
<reference evidence="2" key="1">
    <citation type="submission" date="2020-05" db="EMBL/GenBank/DDBJ databases">
        <authorList>
            <person name="Chiriac C."/>
            <person name="Salcher M."/>
            <person name="Ghai R."/>
            <person name="Kavagutti S V."/>
        </authorList>
    </citation>
    <scope>NUCLEOTIDE SEQUENCE</scope>
</reference>
<dbReference type="GO" id="GO:0003677">
    <property type="term" value="F:DNA binding"/>
    <property type="evidence" value="ECO:0007669"/>
    <property type="project" value="InterPro"/>
</dbReference>
<dbReference type="InterPro" id="IPR001387">
    <property type="entry name" value="Cro/C1-type_HTH"/>
</dbReference>
<dbReference type="PROSITE" id="PS50943">
    <property type="entry name" value="HTH_CROC1"/>
    <property type="match status" value="1"/>
</dbReference>
<feature type="domain" description="HTH cro/C1-type" evidence="1">
    <location>
        <begin position="48"/>
        <end position="96"/>
    </location>
</feature>